<evidence type="ECO:0000313" key="2">
    <source>
        <dbReference type="EMBL" id="AKL96515.1"/>
    </source>
</evidence>
<dbReference type="InterPro" id="IPR021598">
    <property type="entry name" value="DUF3221"/>
</dbReference>
<dbReference type="InterPro" id="IPR036582">
    <property type="entry name" value="Mao_N_sf"/>
</dbReference>
<dbReference type="Proteomes" id="UP000035704">
    <property type="component" value="Chromosome"/>
</dbReference>
<dbReference type="KEGG" id="cace:CACET_c30710"/>
<feature type="domain" description="Copper amine oxidase-like N-terminal" evidence="1">
    <location>
        <begin position="60"/>
        <end position="102"/>
    </location>
</feature>
<protein>
    <submittedName>
        <fullName evidence="2">Copper amine oxidase</fullName>
    </submittedName>
</protein>
<dbReference type="SUPFAM" id="SSF55383">
    <property type="entry name" value="Copper amine oxidase, domain N"/>
    <property type="match status" value="1"/>
</dbReference>
<dbReference type="InterPro" id="IPR012854">
    <property type="entry name" value="Cu_amine_oxidase-like_N"/>
</dbReference>
<accession>A0A0D8IAK3</accession>
<dbReference type="STRING" id="84022.CACET_c30710"/>
<evidence type="ECO:0000259" key="1">
    <source>
        <dbReference type="Pfam" id="PF07833"/>
    </source>
</evidence>
<evidence type="ECO:0000313" key="3">
    <source>
        <dbReference type="Proteomes" id="UP000035704"/>
    </source>
</evidence>
<dbReference type="Pfam" id="PF07833">
    <property type="entry name" value="Cu_amine_oxidN1"/>
    <property type="match status" value="1"/>
</dbReference>
<dbReference type="OrthoDB" id="337615at2"/>
<organism evidence="2 3">
    <name type="scientific">Clostridium aceticum</name>
    <dbReference type="NCBI Taxonomy" id="84022"/>
    <lineage>
        <taxon>Bacteria</taxon>
        <taxon>Bacillati</taxon>
        <taxon>Bacillota</taxon>
        <taxon>Clostridia</taxon>
        <taxon>Eubacteriales</taxon>
        <taxon>Clostridiaceae</taxon>
        <taxon>Clostridium</taxon>
    </lineage>
</organism>
<dbReference type="PATRIC" id="fig|84022.5.peg.3796"/>
<dbReference type="RefSeq" id="WP_044824453.1">
    <property type="nucleotide sequence ID" value="NZ_CP009687.1"/>
</dbReference>
<name>A0A0D8IAK3_9CLOT</name>
<dbReference type="Pfam" id="PF11518">
    <property type="entry name" value="DUF3221"/>
    <property type="match status" value="1"/>
</dbReference>
<reference evidence="2 3" key="1">
    <citation type="submission" date="2014-10" db="EMBL/GenBank/DDBJ databases">
        <title>Genome sequence of Clostridium aceticum DSM 1496.</title>
        <authorList>
            <person name="Poehlein A."/>
            <person name="Schiel-Bengelsdorf B."/>
            <person name="Gottschalk G."/>
            <person name="Duerre P."/>
            <person name="Daniel R."/>
        </authorList>
    </citation>
    <scope>NUCLEOTIDE SEQUENCE [LARGE SCALE GENOMIC DNA]</scope>
    <source>
        <strain evidence="2 3">DSM 1496</strain>
    </source>
</reference>
<keyword evidence="3" id="KW-1185">Reference proteome</keyword>
<proteinExistence type="predicted"/>
<gene>
    <name evidence="2" type="ORF">CACET_c30710</name>
</gene>
<dbReference type="EMBL" id="CP009687">
    <property type="protein sequence ID" value="AKL96515.1"/>
    <property type="molecule type" value="Genomic_DNA"/>
</dbReference>
<dbReference type="AlphaFoldDB" id="A0A0D8IAK3"/>
<sequence>MKIRFAKAVSVCGMVVIAGLSTVGATTVYNNVNATLRPDITLKYNNEAIELKDSNGEVITPIKINGRTYLPIRAIANLTGLNIDWDHENQTILIGSGEEEVVEKDEIGVRGVVSNLVKGKDGVTFLVEGKLEKDTMLSIAYVTVNIETTVMKDGVDITKDFGYSEIKEGDIVEAVFKGAIAKSYPAQAMAKEINIISETANAPVINRRVKESDVAGEILEIEEAGKRILVESKDTIVNGLIWVTINEKTNFFENISEDIAIGYRNVSREFEVGNHVEIIIAGGVKESYPMQATADAVAVNEKK</sequence>